<evidence type="ECO:0000256" key="6">
    <source>
        <dbReference type="PROSITE-ProRule" id="PRU00433"/>
    </source>
</evidence>
<dbReference type="InterPro" id="IPR050597">
    <property type="entry name" value="Cytochrome_c_Oxidase_Subunit"/>
</dbReference>
<accession>A0A1F6U3D4</accession>
<dbReference type="Proteomes" id="UP000179037">
    <property type="component" value="Unassembled WGS sequence"/>
</dbReference>
<feature type="domain" description="Cytochrome c" evidence="8">
    <location>
        <begin position="35"/>
        <end position="128"/>
    </location>
</feature>
<feature type="signal peptide" evidence="7">
    <location>
        <begin position="1"/>
        <end position="20"/>
    </location>
</feature>
<keyword evidence="5 6" id="KW-0408">Iron</keyword>
<evidence type="ECO:0000313" key="9">
    <source>
        <dbReference type="EMBL" id="OGI51903.1"/>
    </source>
</evidence>
<sequence length="129" mass="13073">MRFKNHTLTLLLGAALVGCATEPPPAPAKAAAPTAAVAPAPAAVTPPAPPPTPAAVRNMISTCYSCHGTDGRSAGSIPGLTGMNAKQAETMLKGFKSGELPATVMMRLAKGYTDAELEALANYIGTNLK</sequence>
<keyword evidence="7" id="KW-0732">Signal</keyword>
<dbReference type="PROSITE" id="PS51257">
    <property type="entry name" value="PROKAR_LIPOPROTEIN"/>
    <property type="match status" value="1"/>
</dbReference>
<reference evidence="9 10" key="1">
    <citation type="journal article" date="2016" name="Nat. Commun.">
        <title>Thousands of microbial genomes shed light on interconnected biogeochemical processes in an aquifer system.</title>
        <authorList>
            <person name="Anantharaman K."/>
            <person name="Brown C.T."/>
            <person name="Hug L.A."/>
            <person name="Sharon I."/>
            <person name="Castelle C.J."/>
            <person name="Probst A.J."/>
            <person name="Thomas B.C."/>
            <person name="Singh A."/>
            <person name="Wilkins M.J."/>
            <person name="Karaoz U."/>
            <person name="Brodie E.L."/>
            <person name="Williams K.H."/>
            <person name="Hubbard S.S."/>
            <person name="Banfield J.F."/>
        </authorList>
    </citation>
    <scope>NUCLEOTIDE SEQUENCE [LARGE SCALE GENOMIC DNA]</scope>
</reference>
<evidence type="ECO:0000256" key="5">
    <source>
        <dbReference type="ARBA" id="ARBA00023004"/>
    </source>
</evidence>
<gene>
    <name evidence="9" type="ORF">A3A87_00545</name>
</gene>
<dbReference type="STRING" id="1817768.A3A87_00545"/>
<dbReference type="PROSITE" id="PS51007">
    <property type="entry name" value="CYTC"/>
    <property type="match status" value="1"/>
</dbReference>
<organism evidence="9 10">
    <name type="scientific">Candidatus Muproteobacteria bacterium RIFCSPLOWO2_01_FULL_60_18</name>
    <dbReference type="NCBI Taxonomy" id="1817768"/>
    <lineage>
        <taxon>Bacteria</taxon>
        <taxon>Pseudomonadati</taxon>
        <taxon>Pseudomonadota</taxon>
        <taxon>Candidatus Muproteobacteria</taxon>
    </lineage>
</organism>
<dbReference type="GO" id="GO:0046872">
    <property type="term" value="F:metal ion binding"/>
    <property type="evidence" value="ECO:0007669"/>
    <property type="project" value="UniProtKB-KW"/>
</dbReference>
<dbReference type="AlphaFoldDB" id="A0A1F6U3D4"/>
<dbReference type="InterPro" id="IPR009056">
    <property type="entry name" value="Cyt_c-like_dom"/>
</dbReference>
<evidence type="ECO:0000256" key="2">
    <source>
        <dbReference type="ARBA" id="ARBA00022617"/>
    </source>
</evidence>
<evidence type="ECO:0000313" key="10">
    <source>
        <dbReference type="Proteomes" id="UP000179037"/>
    </source>
</evidence>
<evidence type="ECO:0000256" key="1">
    <source>
        <dbReference type="ARBA" id="ARBA00022448"/>
    </source>
</evidence>
<protein>
    <recommendedName>
        <fullName evidence="8">Cytochrome c domain-containing protein</fullName>
    </recommendedName>
</protein>
<dbReference type="GO" id="GO:0020037">
    <property type="term" value="F:heme binding"/>
    <property type="evidence" value="ECO:0007669"/>
    <property type="project" value="InterPro"/>
</dbReference>
<keyword evidence="3 6" id="KW-0479">Metal-binding</keyword>
<dbReference type="SUPFAM" id="SSF46626">
    <property type="entry name" value="Cytochrome c"/>
    <property type="match status" value="1"/>
</dbReference>
<comment type="caution">
    <text evidence="9">The sequence shown here is derived from an EMBL/GenBank/DDBJ whole genome shotgun (WGS) entry which is preliminary data.</text>
</comment>
<evidence type="ECO:0000256" key="4">
    <source>
        <dbReference type="ARBA" id="ARBA00022982"/>
    </source>
</evidence>
<keyword evidence="2 6" id="KW-0349">Heme</keyword>
<dbReference type="Pfam" id="PF00034">
    <property type="entry name" value="Cytochrom_C"/>
    <property type="match status" value="1"/>
</dbReference>
<dbReference type="EMBL" id="MFTC01000030">
    <property type="protein sequence ID" value="OGI51903.1"/>
    <property type="molecule type" value="Genomic_DNA"/>
</dbReference>
<evidence type="ECO:0000256" key="7">
    <source>
        <dbReference type="SAM" id="SignalP"/>
    </source>
</evidence>
<dbReference type="Gene3D" id="1.10.760.10">
    <property type="entry name" value="Cytochrome c-like domain"/>
    <property type="match status" value="1"/>
</dbReference>
<dbReference type="PANTHER" id="PTHR33751:SF9">
    <property type="entry name" value="CYTOCHROME C4"/>
    <property type="match status" value="1"/>
</dbReference>
<dbReference type="InterPro" id="IPR036909">
    <property type="entry name" value="Cyt_c-like_dom_sf"/>
</dbReference>
<evidence type="ECO:0000259" key="8">
    <source>
        <dbReference type="PROSITE" id="PS51007"/>
    </source>
</evidence>
<feature type="chain" id="PRO_5009526965" description="Cytochrome c domain-containing protein" evidence="7">
    <location>
        <begin position="21"/>
        <end position="129"/>
    </location>
</feature>
<keyword evidence="1" id="KW-0813">Transport</keyword>
<evidence type="ECO:0000256" key="3">
    <source>
        <dbReference type="ARBA" id="ARBA00022723"/>
    </source>
</evidence>
<dbReference type="PANTHER" id="PTHR33751">
    <property type="entry name" value="CBB3-TYPE CYTOCHROME C OXIDASE SUBUNIT FIXP"/>
    <property type="match status" value="1"/>
</dbReference>
<name>A0A1F6U3D4_9PROT</name>
<keyword evidence="4" id="KW-0249">Electron transport</keyword>
<dbReference type="GO" id="GO:0009055">
    <property type="term" value="F:electron transfer activity"/>
    <property type="evidence" value="ECO:0007669"/>
    <property type="project" value="InterPro"/>
</dbReference>
<proteinExistence type="predicted"/>